<evidence type="ECO:0000313" key="4">
    <source>
        <dbReference type="Proteomes" id="UP000244855"/>
    </source>
</evidence>
<keyword evidence="4" id="KW-1185">Reference proteome</keyword>
<dbReference type="STRING" id="97972.A0A2V1EAC1"/>
<dbReference type="Proteomes" id="UP000244855">
    <property type="component" value="Unassembled WGS sequence"/>
</dbReference>
<organism evidence="3 4">
    <name type="scientific">Periconia macrospinosa</name>
    <dbReference type="NCBI Taxonomy" id="97972"/>
    <lineage>
        <taxon>Eukaryota</taxon>
        <taxon>Fungi</taxon>
        <taxon>Dikarya</taxon>
        <taxon>Ascomycota</taxon>
        <taxon>Pezizomycotina</taxon>
        <taxon>Dothideomycetes</taxon>
        <taxon>Pleosporomycetidae</taxon>
        <taxon>Pleosporales</taxon>
        <taxon>Massarineae</taxon>
        <taxon>Periconiaceae</taxon>
        <taxon>Periconia</taxon>
    </lineage>
</organism>
<feature type="transmembrane region" description="Helical" evidence="2">
    <location>
        <begin position="20"/>
        <end position="40"/>
    </location>
</feature>
<feature type="region of interest" description="Disordered" evidence="1">
    <location>
        <begin position="184"/>
        <end position="337"/>
    </location>
</feature>
<evidence type="ECO:0008006" key="5">
    <source>
        <dbReference type="Google" id="ProtNLM"/>
    </source>
</evidence>
<name>A0A2V1EAC1_9PLEO</name>
<protein>
    <recommendedName>
        <fullName evidence="5">MARVEL domain-containing protein</fullName>
    </recommendedName>
</protein>
<dbReference type="PANTHER" id="PTHR37451:SF4">
    <property type="entry name" value="MARVEL DOMAIN-CONTAINING PROTEIN"/>
    <property type="match status" value="1"/>
</dbReference>
<evidence type="ECO:0000256" key="1">
    <source>
        <dbReference type="SAM" id="MobiDB-lite"/>
    </source>
</evidence>
<feature type="compositionally biased region" description="Low complexity" evidence="1">
    <location>
        <begin position="186"/>
        <end position="195"/>
    </location>
</feature>
<feature type="transmembrane region" description="Helical" evidence="2">
    <location>
        <begin position="80"/>
        <end position="101"/>
    </location>
</feature>
<dbReference type="PANTHER" id="PTHR37451">
    <property type="entry name" value="MARVEL DOMAIN"/>
    <property type="match status" value="1"/>
</dbReference>
<dbReference type="EMBL" id="KZ805308">
    <property type="protein sequence ID" value="PVI06594.1"/>
    <property type="molecule type" value="Genomic_DNA"/>
</dbReference>
<feature type="compositionally biased region" description="Polar residues" evidence="1">
    <location>
        <begin position="282"/>
        <end position="292"/>
    </location>
</feature>
<keyword evidence="2" id="KW-0812">Transmembrane</keyword>
<evidence type="ECO:0000256" key="2">
    <source>
        <dbReference type="SAM" id="Phobius"/>
    </source>
</evidence>
<feature type="transmembrane region" description="Helical" evidence="2">
    <location>
        <begin position="148"/>
        <end position="175"/>
    </location>
</feature>
<gene>
    <name evidence="3" type="ORF">DM02DRAFT_667473</name>
</gene>
<feature type="compositionally biased region" description="Low complexity" evidence="1">
    <location>
        <begin position="233"/>
        <end position="262"/>
    </location>
</feature>
<proteinExistence type="predicted"/>
<dbReference type="OrthoDB" id="5325022at2759"/>
<reference evidence="3 4" key="1">
    <citation type="journal article" date="2018" name="Sci. Rep.">
        <title>Comparative genomics provides insights into the lifestyle and reveals functional heterogeneity of dark septate endophytic fungi.</title>
        <authorList>
            <person name="Knapp D.G."/>
            <person name="Nemeth J.B."/>
            <person name="Barry K."/>
            <person name="Hainaut M."/>
            <person name="Henrissat B."/>
            <person name="Johnson J."/>
            <person name="Kuo A."/>
            <person name="Lim J.H.P."/>
            <person name="Lipzen A."/>
            <person name="Nolan M."/>
            <person name="Ohm R.A."/>
            <person name="Tamas L."/>
            <person name="Grigoriev I.V."/>
            <person name="Spatafora J.W."/>
            <person name="Nagy L.G."/>
            <person name="Kovacs G.M."/>
        </authorList>
    </citation>
    <scope>NUCLEOTIDE SEQUENCE [LARGE SCALE GENOMIC DNA]</scope>
    <source>
        <strain evidence="3 4">DSE2036</strain>
    </source>
</reference>
<sequence>MVDFNAEPPPNVVRVPRWTLALHAVQFVFAIIILGLSAYGVSYVPYARLAFSIVVAICTMGVTIYLTASQLVAHKLYQGVVALAFHVWMLIFWIVDLGLVADLASIWSSPSCYTSYSYFYGYSSRCYYKRALEARGALEKRDTTVGAYYGALAAGAVFAAVQLVTWALSAVILLIHFNKHRSTDNTTTTTTTAAAQHLPPQYAPADTNTGAGVEKYNYQATPQPNATYPPTPQTQYAQPAYPQQQQSQQQQQQHQFTPPYAQDPIPRQDTVSPMSHAGQGGNPNASELSSPHHTGGAGDVVFPHNVSELSTPPQQSEQQQHHHHQHHEDLPELSNSK</sequence>
<evidence type="ECO:0000313" key="3">
    <source>
        <dbReference type="EMBL" id="PVI06594.1"/>
    </source>
</evidence>
<accession>A0A2V1EAC1</accession>
<feature type="transmembrane region" description="Helical" evidence="2">
    <location>
        <begin position="46"/>
        <end position="68"/>
    </location>
</feature>
<dbReference type="AlphaFoldDB" id="A0A2V1EAC1"/>
<keyword evidence="2" id="KW-1133">Transmembrane helix</keyword>
<keyword evidence="2" id="KW-0472">Membrane</keyword>